<dbReference type="PANTHER" id="PTHR12993">
    <property type="entry name" value="N-ACETYLGLUCOSAMINYL-PHOSPHATIDYLINOSITOL DE-N-ACETYLASE-RELATED"/>
    <property type="match status" value="1"/>
</dbReference>
<dbReference type="Proteomes" id="UP000544110">
    <property type="component" value="Unassembled WGS sequence"/>
</dbReference>
<proteinExistence type="predicted"/>
<keyword evidence="3" id="KW-1185">Reference proteome</keyword>
<evidence type="ECO:0000313" key="3">
    <source>
        <dbReference type="Proteomes" id="UP000544110"/>
    </source>
</evidence>
<dbReference type="GO" id="GO:0016811">
    <property type="term" value="F:hydrolase activity, acting on carbon-nitrogen (but not peptide) bonds, in linear amides"/>
    <property type="evidence" value="ECO:0007669"/>
    <property type="project" value="TreeGrafter"/>
</dbReference>
<dbReference type="InterPro" id="IPR024078">
    <property type="entry name" value="LmbE-like_dom_sf"/>
</dbReference>
<dbReference type="SUPFAM" id="SSF102588">
    <property type="entry name" value="LmbE-like"/>
    <property type="match status" value="1"/>
</dbReference>
<evidence type="ECO:0000256" key="1">
    <source>
        <dbReference type="ARBA" id="ARBA00022833"/>
    </source>
</evidence>
<dbReference type="Pfam" id="PF02585">
    <property type="entry name" value="PIG-L"/>
    <property type="match status" value="1"/>
</dbReference>
<evidence type="ECO:0000313" key="2">
    <source>
        <dbReference type="EMBL" id="NYG55567.1"/>
    </source>
</evidence>
<dbReference type="EMBL" id="JACCAC010000001">
    <property type="protein sequence ID" value="NYG55567.1"/>
    <property type="molecule type" value="Genomic_DNA"/>
</dbReference>
<dbReference type="InterPro" id="IPR003737">
    <property type="entry name" value="GlcNAc_PI_deacetylase-related"/>
</dbReference>
<protein>
    <submittedName>
        <fullName evidence="2">LmbE family N-acetylglucosaminyl deacetylase</fullName>
    </submittedName>
</protein>
<keyword evidence="1" id="KW-0862">Zinc</keyword>
<organism evidence="2 3">
    <name type="scientific">Nocardioides perillae</name>
    <dbReference type="NCBI Taxonomy" id="1119534"/>
    <lineage>
        <taxon>Bacteria</taxon>
        <taxon>Bacillati</taxon>
        <taxon>Actinomycetota</taxon>
        <taxon>Actinomycetes</taxon>
        <taxon>Propionibacteriales</taxon>
        <taxon>Nocardioidaceae</taxon>
        <taxon>Nocardioides</taxon>
    </lineage>
</organism>
<dbReference type="GO" id="GO:0016137">
    <property type="term" value="P:glycoside metabolic process"/>
    <property type="evidence" value="ECO:0007669"/>
    <property type="project" value="UniProtKB-ARBA"/>
</dbReference>
<dbReference type="PANTHER" id="PTHR12993:SF28">
    <property type="entry name" value="LMBE FAMILY PROTEIN"/>
    <property type="match status" value="1"/>
</dbReference>
<gene>
    <name evidence="2" type="ORF">BJ989_001871</name>
</gene>
<reference evidence="2 3" key="1">
    <citation type="submission" date="2020-07" db="EMBL/GenBank/DDBJ databases">
        <title>Sequencing the genomes of 1000 actinobacteria strains.</title>
        <authorList>
            <person name="Klenk H.-P."/>
        </authorList>
    </citation>
    <scope>NUCLEOTIDE SEQUENCE [LARGE SCALE GENOMIC DNA]</scope>
    <source>
        <strain evidence="2 3">DSM 24552</strain>
    </source>
</reference>
<accession>A0A7Y9RS31</accession>
<name>A0A7Y9RS31_9ACTN</name>
<sequence>MSAPDSTDRTPDPLEPLDESWQRLLCVVAHPDDLEFGAAAAVARWTGQGKDVVYCMVTSGEAGIDGLHPDEARTVREREQVESARLVGVDVVEFLGLPDGTLEYGVSLRRSIAAVVRHHRPDVVLTGNFRETWGGRSLNQADHVAVGRAVVDAVRDAGNRWVFPEQLGEGDAGGPGTLEPWGGVREVWAFGSPQSTHAVDTTDTFDAGVASLEAHAAYVAGLGWEDFDAREFLEGMARPTGQRLGAPLAAAFEVFPMGWGE</sequence>
<comment type="caution">
    <text evidence="2">The sequence shown here is derived from an EMBL/GenBank/DDBJ whole genome shotgun (WGS) entry which is preliminary data.</text>
</comment>
<dbReference type="RefSeq" id="WP_179517987.1">
    <property type="nucleotide sequence ID" value="NZ_JACCAC010000001.1"/>
</dbReference>
<dbReference type="Gene3D" id="3.40.50.10320">
    <property type="entry name" value="LmbE-like"/>
    <property type="match status" value="1"/>
</dbReference>
<dbReference type="AlphaFoldDB" id="A0A7Y9RS31"/>